<accession>A0A8I2KP16</accession>
<dbReference type="Proteomes" id="UP000646877">
    <property type="component" value="Unassembled WGS sequence"/>
</dbReference>
<name>A0A8I2KP16_9GAMM</name>
<evidence type="ECO:0000259" key="1">
    <source>
        <dbReference type="Pfam" id="PF11726"/>
    </source>
</evidence>
<feature type="domain" description="YagK/YfjJ C-terminal" evidence="1">
    <location>
        <begin position="35"/>
        <end position="209"/>
    </location>
</feature>
<gene>
    <name evidence="2" type="ORF">F9Y85_19005</name>
    <name evidence="3" type="ORF">R5H13_03005</name>
</gene>
<keyword evidence="5" id="KW-1185">Reference proteome</keyword>
<protein>
    <submittedName>
        <fullName evidence="2">Inovirus Gp2 family protein</fullName>
    </submittedName>
    <submittedName>
        <fullName evidence="3">Inovirus-type Gp2 protein</fullName>
    </submittedName>
</protein>
<dbReference type="AlphaFoldDB" id="A0A8I2KP16"/>
<organism evidence="2 4">
    <name type="scientific">Pseudoalteromonas maricaloris</name>
    <dbReference type="NCBI Taxonomy" id="184924"/>
    <lineage>
        <taxon>Bacteria</taxon>
        <taxon>Pseudomonadati</taxon>
        <taxon>Pseudomonadota</taxon>
        <taxon>Gammaproteobacteria</taxon>
        <taxon>Alteromonadales</taxon>
        <taxon>Pseudoalteromonadaceae</taxon>
        <taxon>Pseudoalteromonas</taxon>
    </lineage>
</organism>
<reference evidence="2" key="1">
    <citation type="submission" date="2019-10" db="EMBL/GenBank/DDBJ databases">
        <authorList>
            <person name="Paulsen S."/>
        </authorList>
    </citation>
    <scope>NUCLEOTIDE SEQUENCE</scope>
    <source>
        <strain evidence="2">LMG 19692</strain>
    </source>
</reference>
<dbReference type="RefSeq" id="WP_193522355.1">
    <property type="nucleotide sequence ID" value="NZ_CBCSDF010000019.1"/>
</dbReference>
<evidence type="ECO:0000313" key="5">
    <source>
        <dbReference type="Proteomes" id="UP001304419"/>
    </source>
</evidence>
<proteinExistence type="predicted"/>
<dbReference type="Proteomes" id="UP001304419">
    <property type="component" value="Chromosome 1"/>
</dbReference>
<sequence length="232" mass="27114">MKKLSQRVQTNPFDKRYKVIVNHKEIIESKFEEALSEYSRISVVRFDLHIPRQCKGEDNPLASNESLMKRFIASLVSKLKYSYLRKPVSRTQILRYVWVKEKGKSGNEHYHVCLFLDKDHFGMLRGSSKGYSHLLSYKKPKKKSVQECIVEAWASALSIEPQLAEINVQFSDSKVHWINLNDQKTQSEEYRNVMKRLMYMAKPETKFVDLTKTRYIGHGSPTIKLKSLPVRA</sequence>
<dbReference type="EMBL" id="CP137578">
    <property type="protein sequence ID" value="WOX29258.1"/>
    <property type="molecule type" value="Genomic_DNA"/>
</dbReference>
<evidence type="ECO:0000313" key="2">
    <source>
        <dbReference type="EMBL" id="NLR23361.1"/>
    </source>
</evidence>
<reference evidence="3 5" key="2">
    <citation type="submission" date="2023-10" db="EMBL/GenBank/DDBJ databases">
        <title>To unveil natural product biosynthetic capacity in Pseudoalteromonas.</title>
        <authorList>
            <person name="Wang J."/>
        </authorList>
    </citation>
    <scope>NUCLEOTIDE SEQUENCE [LARGE SCALE GENOMIC DNA]</scope>
    <source>
        <strain evidence="3 5">DSM 15914</strain>
    </source>
</reference>
<dbReference type="InterPro" id="IPR057271">
    <property type="entry name" value="YagK_YfjJ_C"/>
</dbReference>
<dbReference type="Pfam" id="PF11726">
    <property type="entry name" value="YagK_YfjJ_C"/>
    <property type="match status" value="1"/>
</dbReference>
<dbReference type="EMBL" id="WEIA01000015">
    <property type="protein sequence ID" value="NLR23361.1"/>
    <property type="molecule type" value="Genomic_DNA"/>
</dbReference>
<evidence type="ECO:0000313" key="4">
    <source>
        <dbReference type="Proteomes" id="UP000646877"/>
    </source>
</evidence>
<evidence type="ECO:0000313" key="3">
    <source>
        <dbReference type="EMBL" id="WOX29258.1"/>
    </source>
</evidence>